<evidence type="ECO:0000313" key="1">
    <source>
        <dbReference type="EMBL" id="SIN72940.1"/>
    </source>
</evidence>
<protein>
    <submittedName>
        <fullName evidence="1">Uncharacterized protein</fullName>
    </submittedName>
</protein>
<accession>A0A1N6DQB0</accession>
<dbReference type="STRING" id="232089.SAMN05443544_0589"/>
<dbReference type="OrthoDB" id="5126259at2"/>
<proteinExistence type="predicted"/>
<organism evidence="1 2">
    <name type="scientific">Agromyces cerinus subsp. cerinus</name>
    <dbReference type="NCBI Taxonomy" id="232089"/>
    <lineage>
        <taxon>Bacteria</taxon>
        <taxon>Bacillati</taxon>
        <taxon>Actinomycetota</taxon>
        <taxon>Actinomycetes</taxon>
        <taxon>Micrococcales</taxon>
        <taxon>Microbacteriaceae</taxon>
        <taxon>Agromyces</taxon>
    </lineage>
</organism>
<dbReference type="Proteomes" id="UP000184699">
    <property type="component" value="Unassembled WGS sequence"/>
</dbReference>
<evidence type="ECO:0000313" key="2">
    <source>
        <dbReference type="Proteomes" id="UP000184699"/>
    </source>
</evidence>
<dbReference type="AlphaFoldDB" id="A0A1N6DQB0"/>
<keyword evidence="2" id="KW-1185">Reference proteome</keyword>
<dbReference type="EMBL" id="FSRJ01000001">
    <property type="protein sequence ID" value="SIN72940.1"/>
    <property type="molecule type" value="Genomic_DNA"/>
</dbReference>
<gene>
    <name evidence="1" type="ORF">SAMN05443544_0589</name>
</gene>
<sequence length="191" mass="20574">MPTPRGLPLYTTADPAKLDILLNGQSNAMDFAIGESEQDTRDGESAATVDDLPETGNWKGRGVFVEEDGTWRLCIGLPNTWINAYRVPVEGTISWQPGWSAEPGLSLERDADHVFLNFNAEKTSAVIGEETLGYLPAGFRPADKIYCSGSFHGTGDPGAAIISLEATGQMRVFFPGTTDQTNVAFCVAFPI</sequence>
<dbReference type="RefSeq" id="WP_143231399.1">
    <property type="nucleotide sequence ID" value="NZ_FSRJ01000001.1"/>
</dbReference>
<name>A0A1N6DQB0_9MICO</name>
<reference evidence="2" key="1">
    <citation type="submission" date="2016-11" db="EMBL/GenBank/DDBJ databases">
        <authorList>
            <person name="Varghese N."/>
            <person name="Submissions S."/>
        </authorList>
    </citation>
    <scope>NUCLEOTIDE SEQUENCE [LARGE SCALE GENOMIC DNA]</scope>
    <source>
        <strain evidence="2">DSM 8595</strain>
    </source>
</reference>